<evidence type="ECO:0000313" key="3">
    <source>
        <dbReference type="EMBL" id="KKN41887.1"/>
    </source>
</evidence>
<protein>
    <recommendedName>
        <fullName evidence="4">GTP-binding protein</fullName>
    </recommendedName>
</protein>
<dbReference type="InterPro" id="IPR005225">
    <property type="entry name" value="Small_GTP-bd"/>
</dbReference>
<keyword evidence="2" id="KW-0342">GTP-binding</keyword>
<dbReference type="SMART" id="SM00176">
    <property type="entry name" value="RAN"/>
    <property type="match status" value="1"/>
</dbReference>
<dbReference type="EMBL" id="LAZR01001618">
    <property type="protein sequence ID" value="KKN41887.1"/>
    <property type="molecule type" value="Genomic_DNA"/>
</dbReference>
<dbReference type="Pfam" id="PF00071">
    <property type="entry name" value="Ras"/>
    <property type="match status" value="1"/>
</dbReference>
<dbReference type="AlphaFoldDB" id="A0A0F9QY47"/>
<dbReference type="PROSITE" id="PS51421">
    <property type="entry name" value="RAS"/>
    <property type="match status" value="1"/>
</dbReference>
<evidence type="ECO:0000256" key="2">
    <source>
        <dbReference type="ARBA" id="ARBA00023134"/>
    </source>
</evidence>
<comment type="caution">
    <text evidence="3">The sequence shown here is derived from an EMBL/GenBank/DDBJ whole genome shotgun (WGS) entry which is preliminary data.</text>
</comment>
<organism evidence="3">
    <name type="scientific">marine sediment metagenome</name>
    <dbReference type="NCBI Taxonomy" id="412755"/>
    <lineage>
        <taxon>unclassified sequences</taxon>
        <taxon>metagenomes</taxon>
        <taxon>ecological metagenomes</taxon>
    </lineage>
</organism>
<dbReference type="PRINTS" id="PR00449">
    <property type="entry name" value="RASTRNSFRMNG"/>
</dbReference>
<dbReference type="SMART" id="SM00175">
    <property type="entry name" value="RAB"/>
    <property type="match status" value="1"/>
</dbReference>
<dbReference type="SMART" id="SM00173">
    <property type="entry name" value="RAS"/>
    <property type="match status" value="1"/>
</dbReference>
<dbReference type="InterPro" id="IPR050227">
    <property type="entry name" value="Rab"/>
</dbReference>
<evidence type="ECO:0000256" key="1">
    <source>
        <dbReference type="ARBA" id="ARBA00022741"/>
    </source>
</evidence>
<dbReference type="PROSITE" id="PS51419">
    <property type="entry name" value="RAB"/>
    <property type="match status" value="1"/>
</dbReference>
<dbReference type="SMART" id="SM00174">
    <property type="entry name" value="RHO"/>
    <property type="match status" value="1"/>
</dbReference>
<dbReference type="NCBIfam" id="TIGR00231">
    <property type="entry name" value="small_GTP"/>
    <property type="match status" value="1"/>
</dbReference>
<dbReference type="PANTHER" id="PTHR47977">
    <property type="entry name" value="RAS-RELATED PROTEIN RAB"/>
    <property type="match status" value="1"/>
</dbReference>
<reference evidence="3" key="1">
    <citation type="journal article" date="2015" name="Nature">
        <title>Complex archaea that bridge the gap between prokaryotes and eukaryotes.</title>
        <authorList>
            <person name="Spang A."/>
            <person name="Saw J.H."/>
            <person name="Jorgensen S.L."/>
            <person name="Zaremba-Niedzwiedzka K."/>
            <person name="Martijn J."/>
            <person name="Lind A.E."/>
            <person name="van Eijk R."/>
            <person name="Schleper C."/>
            <person name="Guy L."/>
            <person name="Ettema T.J."/>
        </authorList>
    </citation>
    <scope>NUCLEOTIDE SEQUENCE</scope>
</reference>
<dbReference type="InterPro" id="IPR001806">
    <property type="entry name" value="Small_GTPase"/>
</dbReference>
<sequence>MIKFKIVIAGAKNVGKTSLIRRYATGKFETSTLSTIGVDFETKKLVVDGTEILLNIWDFAGEKKFRLLFPSYISGASGALMLYDITSKDSFNDLYNWINVISSVPNSPKTKILIETKVDLKRKVEEAEAKQFVEKYDFQGEIISTSAKTGENVEEAFITLGREILKNSLQKCPNCEKMYPIELKFCQYCGSKTI</sequence>
<dbReference type="InterPro" id="IPR027417">
    <property type="entry name" value="P-loop_NTPase"/>
</dbReference>
<dbReference type="FunFam" id="3.40.50.300:FF:001329">
    <property type="entry name" value="Small GTP-binding protein, putative"/>
    <property type="match status" value="1"/>
</dbReference>
<proteinExistence type="predicted"/>
<keyword evidence="1" id="KW-0547">Nucleotide-binding</keyword>
<dbReference type="CDD" id="cd00154">
    <property type="entry name" value="Rab"/>
    <property type="match status" value="1"/>
</dbReference>
<gene>
    <name evidence="3" type="ORF">LCGC14_0718820</name>
</gene>
<accession>A0A0F9QY47</accession>
<dbReference type="Gene3D" id="3.40.50.300">
    <property type="entry name" value="P-loop containing nucleotide triphosphate hydrolases"/>
    <property type="match status" value="1"/>
</dbReference>
<evidence type="ECO:0008006" key="4">
    <source>
        <dbReference type="Google" id="ProtNLM"/>
    </source>
</evidence>
<dbReference type="GO" id="GO:0005525">
    <property type="term" value="F:GTP binding"/>
    <property type="evidence" value="ECO:0007669"/>
    <property type="project" value="UniProtKB-KW"/>
</dbReference>
<name>A0A0F9QY47_9ZZZZ</name>
<dbReference type="GO" id="GO:0003924">
    <property type="term" value="F:GTPase activity"/>
    <property type="evidence" value="ECO:0007669"/>
    <property type="project" value="InterPro"/>
</dbReference>
<dbReference type="SUPFAM" id="SSF52540">
    <property type="entry name" value="P-loop containing nucleoside triphosphate hydrolases"/>
    <property type="match status" value="1"/>
</dbReference>